<evidence type="ECO:0000313" key="2">
    <source>
        <dbReference type="Proteomes" id="UP000198599"/>
    </source>
</evidence>
<dbReference type="RefSeq" id="WP_092835038.1">
    <property type="nucleotide sequence ID" value="NZ_FOVP01000003.1"/>
</dbReference>
<dbReference type="EMBL" id="FOVP01000003">
    <property type="protein sequence ID" value="SFN49777.1"/>
    <property type="molecule type" value="Genomic_DNA"/>
</dbReference>
<accession>A0A1I4ZI00</accession>
<name>A0A1I4ZI00_9RHOB</name>
<gene>
    <name evidence="1" type="ORF">SAMN04487859_103234</name>
</gene>
<dbReference type="STRING" id="1005928.SAMN04487859_103234"/>
<proteinExistence type="predicted"/>
<protein>
    <submittedName>
        <fullName evidence="1">Uncharacterized protein</fullName>
    </submittedName>
</protein>
<dbReference type="AlphaFoldDB" id="A0A1I4ZI00"/>
<keyword evidence="2" id="KW-1185">Reference proteome</keyword>
<dbReference type="OrthoDB" id="7856913at2"/>
<reference evidence="2" key="1">
    <citation type="submission" date="2016-10" db="EMBL/GenBank/DDBJ databases">
        <authorList>
            <person name="Varghese N."/>
            <person name="Submissions S."/>
        </authorList>
    </citation>
    <scope>NUCLEOTIDE SEQUENCE [LARGE SCALE GENOMIC DNA]</scope>
    <source>
        <strain evidence="2">DSM 28463</strain>
    </source>
</reference>
<organism evidence="1 2">
    <name type="scientific">Roseovarius lutimaris</name>
    <dbReference type="NCBI Taxonomy" id="1005928"/>
    <lineage>
        <taxon>Bacteria</taxon>
        <taxon>Pseudomonadati</taxon>
        <taxon>Pseudomonadota</taxon>
        <taxon>Alphaproteobacteria</taxon>
        <taxon>Rhodobacterales</taxon>
        <taxon>Roseobacteraceae</taxon>
        <taxon>Roseovarius</taxon>
    </lineage>
</organism>
<evidence type="ECO:0000313" key="1">
    <source>
        <dbReference type="EMBL" id="SFN49777.1"/>
    </source>
</evidence>
<dbReference type="Proteomes" id="UP000198599">
    <property type="component" value="Unassembled WGS sequence"/>
</dbReference>
<sequence>MLNPENRACLEWACRVVYGIDAPTEIYTRRDGTLVWDDLFKIDPANSPSDASIAALAQVMKLHLGGASFGELRDDLIRSGVGEQFANRIYDHLVDVLASEWAALRGRVRWYGDDMTCTASGETAVQGET</sequence>